<proteinExistence type="predicted"/>
<dbReference type="EMBL" id="CM037619">
    <property type="protein sequence ID" value="KAH8007114.1"/>
    <property type="molecule type" value="Genomic_DNA"/>
</dbReference>
<keyword evidence="2" id="KW-1185">Reference proteome</keyword>
<dbReference type="Proteomes" id="UP000827872">
    <property type="component" value="Linkage Group LG06"/>
</dbReference>
<sequence length="779" mass="88317">MVSSTMAIQVLLISGSQNLSEVFEFNHCSLEKTCLECGSSGCTWNAREQICVSSDVTCKQKIDCAMLINASDKKYIAQSLKPMNITPFGPMWISTLGKSELLIKGENFTASNIVMEISGTSSCKPDTIPVTEVLNDSLVKFCVPPSHKETKSICIKADGFKCSLPVPVYYVSLPVCSRVFPDISWLSMPYIQLRAYIVGVDLFKLFKAIQFSMCVSLRTVAPEFSPVRYTQRINMADVDSGILCQCYSAFAKYYVDVVTGVALAISNFSCSTGNTTCHFQSPEFASKEEPKLTYLKLEIEKKRIDCCTLKYDLDPKFIHYELATDMEPELELKIHKKNDKLNISETEIDVVLNYGSIMNITFTVLNITTTESRSTIHCRGKREKNVNNSKIDMSKVKVWVKVGNREHIVPNESSNYSFLFILCIIPVVIGVAGFVMQRKSKQLNRKLSEHLELLECELRKEIRDGFAELQMEKLDVVDSFETIPFLDYTHFVLRTFFPESDNLTSIFIEDTNQPLRSNPRSKDANTPDLFSLICNENFLVVLIHTLEKQKTFSVKDRCRFASFLAIALQTKLVYLTHILEVLMRDLMEQSSNIQPKLMLRRTESVVEKLLTNWMSVCLSAFLRETVGESFYLLVTTLNQRIIKGPVDVITCKALYTLNEDWLLWQVTDFSTVALNVVFENPPESEHEDTIQNIQVNVLDCDTIGQAKEKILHTFQNKNGSLYGLQLNEMGLALHSDTEAKELLDIDASSVILENGITKLNTIGHYEDRFEEWELHATAV</sequence>
<accession>A0ACB8FP60</accession>
<gene>
    <name evidence="1" type="ORF">K3G42_017066</name>
</gene>
<evidence type="ECO:0000313" key="2">
    <source>
        <dbReference type="Proteomes" id="UP000827872"/>
    </source>
</evidence>
<reference evidence="1" key="1">
    <citation type="submission" date="2021-08" db="EMBL/GenBank/DDBJ databases">
        <title>The first chromosome-level gecko genome reveals the dynamic sex chromosomes of Neotropical dwarf geckos (Sphaerodactylidae: Sphaerodactylus).</title>
        <authorList>
            <person name="Pinto B.J."/>
            <person name="Keating S.E."/>
            <person name="Gamble T."/>
        </authorList>
    </citation>
    <scope>NUCLEOTIDE SEQUENCE</scope>
    <source>
        <strain evidence="1">TG3544</strain>
    </source>
</reference>
<name>A0ACB8FP60_9SAUR</name>
<organism evidence="1 2">
    <name type="scientific">Sphaerodactylus townsendi</name>
    <dbReference type="NCBI Taxonomy" id="933632"/>
    <lineage>
        <taxon>Eukaryota</taxon>
        <taxon>Metazoa</taxon>
        <taxon>Chordata</taxon>
        <taxon>Craniata</taxon>
        <taxon>Vertebrata</taxon>
        <taxon>Euteleostomi</taxon>
        <taxon>Lepidosauria</taxon>
        <taxon>Squamata</taxon>
        <taxon>Bifurcata</taxon>
        <taxon>Gekkota</taxon>
        <taxon>Sphaerodactylidae</taxon>
        <taxon>Sphaerodactylus</taxon>
    </lineage>
</organism>
<comment type="caution">
    <text evidence="1">The sequence shown here is derived from an EMBL/GenBank/DDBJ whole genome shotgun (WGS) entry which is preliminary data.</text>
</comment>
<evidence type="ECO:0000313" key="1">
    <source>
        <dbReference type="EMBL" id="KAH8007114.1"/>
    </source>
</evidence>
<protein>
    <submittedName>
        <fullName evidence="1">Uncharacterized protein</fullName>
    </submittedName>
</protein>